<accession>A0A9X9LH91</accession>
<reference evidence="2 3" key="1">
    <citation type="submission" date="2018-10" db="EMBL/GenBank/DDBJ databases">
        <authorList>
            <person name="Ekblom R."/>
            <person name="Jareborg N."/>
        </authorList>
    </citation>
    <scope>NUCLEOTIDE SEQUENCE [LARGE SCALE GENOMIC DNA]</scope>
    <source>
        <tissue evidence="2">Muscle</tissue>
    </source>
</reference>
<dbReference type="AlphaFoldDB" id="A0A9X9LH91"/>
<protein>
    <submittedName>
        <fullName evidence="2">Uncharacterized protein</fullName>
    </submittedName>
</protein>
<dbReference type="EMBL" id="CYRY02003564">
    <property type="protein sequence ID" value="VCW68180.1"/>
    <property type="molecule type" value="Genomic_DNA"/>
</dbReference>
<gene>
    <name evidence="2" type="ORF">BN2614_LOCUS1</name>
</gene>
<feature type="non-terminal residue" evidence="2">
    <location>
        <position position="119"/>
    </location>
</feature>
<sequence>SRGVLPLLGSPRARCSLGEHGRFRCPSRAGASLTAAAARRTPPSAAPAPQSRRSLQPFLLLPPPRHGEELELRESWLPAGRSTAAQRGLPVQCFHFSFREFSAYKISFCSIIGFHFDFC</sequence>
<name>A0A9X9LH91_GULGU</name>
<organism evidence="2 3">
    <name type="scientific">Gulo gulo</name>
    <name type="common">Wolverine</name>
    <name type="synonym">Gluton</name>
    <dbReference type="NCBI Taxonomy" id="48420"/>
    <lineage>
        <taxon>Eukaryota</taxon>
        <taxon>Metazoa</taxon>
        <taxon>Chordata</taxon>
        <taxon>Craniata</taxon>
        <taxon>Vertebrata</taxon>
        <taxon>Euteleostomi</taxon>
        <taxon>Mammalia</taxon>
        <taxon>Eutheria</taxon>
        <taxon>Laurasiatheria</taxon>
        <taxon>Carnivora</taxon>
        <taxon>Caniformia</taxon>
        <taxon>Musteloidea</taxon>
        <taxon>Mustelidae</taxon>
        <taxon>Guloninae</taxon>
        <taxon>Gulo</taxon>
    </lineage>
</organism>
<proteinExistence type="predicted"/>
<keyword evidence="3" id="KW-1185">Reference proteome</keyword>
<evidence type="ECO:0000313" key="3">
    <source>
        <dbReference type="Proteomes" id="UP000269945"/>
    </source>
</evidence>
<comment type="caution">
    <text evidence="2">The sequence shown here is derived from an EMBL/GenBank/DDBJ whole genome shotgun (WGS) entry which is preliminary data.</text>
</comment>
<evidence type="ECO:0000313" key="2">
    <source>
        <dbReference type="EMBL" id="VCW68180.1"/>
    </source>
</evidence>
<feature type="region of interest" description="Disordered" evidence="1">
    <location>
        <begin position="34"/>
        <end position="58"/>
    </location>
</feature>
<evidence type="ECO:0000256" key="1">
    <source>
        <dbReference type="SAM" id="MobiDB-lite"/>
    </source>
</evidence>
<dbReference type="Proteomes" id="UP000269945">
    <property type="component" value="Unassembled WGS sequence"/>
</dbReference>
<feature type="compositionally biased region" description="Low complexity" evidence="1">
    <location>
        <begin position="34"/>
        <end position="54"/>
    </location>
</feature>